<dbReference type="InterPro" id="IPR008914">
    <property type="entry name" value="PEBP"/>
</dbReference>
<dbReference type="PANTHER" id="PTHR30289:SF1">
    <property type="entry name" value="PEBP (PHOSPHATIDYLETHANOLAMINE-BINDING PROTEIN) FAMILY PROTEIN"/>
    <property type="match status" value="1"/>
</dbReference>
<keyword evidence="2" id="KW-0649">Protein kinase inhibitor</keyword>
<dbReference type="Gene3D" id="3.90.280.10">
    <property type="entry name" value="PEBP-like"/>
    <property type="match status" value="1"/>
</dbReference>
<protein>
    <submittedName>
        <fullName evidence="2">YbhB/YbcL family Raf kinase inhibitor-like protein</fullName>
    </submittedName>
</protein>
<evidence type="ECO:0000313" key="2">
    <source>
        <dbReference type="EMBL" id="MFC3152306.1"/>
    </source>
</evidence>
<name>A0ABV7HLB8_9GAMM</name>
<dbReference type="RefSeq" id="WP_386722233.1">
    <property type="nucleotide sequence ID" value="NZ_JBHRSZ010000006.1"/>
</dbReference>
<dbReference type="CDD" id="cd00865">
    <property type="entry name" value="PEBP_bact_arch"/>
    <property type="match status" value="1"/>
</dbReference>
<keyword evidence="1" id="KW-0732">Signal</keyword>
<comment type="caution">
    <text evidence="2">The sequence shown here is derived from an EMBL/GenBank/DDBJ whole genome shotgun (WGS) entry which is preliminary data.</text>
</comment>
<evidence type="ECO:0000313" key="3">
    <source>
        <dbReference type="Proteomes" id="UP001595476"/>
    </source>
</evidence>
<dbReference type="SUPFAM" id="SSF49777">
    <property type="entry name" value="PEBP-like"/>
    <property type="match status" value="1"/>
</dbReference>
<sequence>MKLRSSLLSLALTSVFTATASADMTLTSTDIRTGEKMPKAHEFAGFGCDGQNLSPQLSWANAPTGTKSFAVTAYDPDAPTGSGWWHWVVTNIPTSVTSLETGAGAENSTALPASSQTFRTDYGSKSFGGACPPEGDKAHRYQFKVFALDVETLELPAEGSAALVGYYLNAHALEIATLEALYQR</sequence>
<dbReference type="InterPro" id="IPR005247">
    <property type="entry name" value="YbhB_YbcL/LppC-like"/>
</dbReference>
<feature type="signal peptide" evidence="1">
    <location>
        <begin position="1"/>
        <end position="20"/>
    </location>
</feature>
<reference evidence="3" key="1">
    <citation type="journal article" date="2019" name="Int. J. Syst. Evol. Microbiol.">
        <title>The Global Catalogue of Microorganisms (GCM) 10K type strain sequencing project: providing services to taxonomists for standard genome sequencing and annotation.</title>
        <authorList>
            <consortium name="The Broad Institute Genomics Platform"/>
            <consortium name="The Broad Institute Genome Sequencing Center for Infectious Disease"/>
            <person name="Wu L."/>
            <person name="Ma J."/>
        </authorList>
    </citation>
    <scope>NUCLEOTIDE SEQUENCE [LARGE SCALE GENOMIC DNA]</scope>
    <source>
        <strain evidence="3">KCTC 52438</strain>
    </source>
</reference>
<evidence type="ECO:0000256" key="1">
    <source>
        <dbReference type="SAM" id="SignalP"/>
    </source>
</evidence>
<accession>A0ABV7HLB8</accession>
<dbReference type="InterPro" id="IPR036610">
    <property type="entry name" value="PEBP-like_sf"/>
</dbReference>
<dbReference type="EMBL" id="JBHRSZ010000006">
    <property type="protein sequence ID" value="MFC3152306.1"/>
    <property type="molecule type" value="Genomic_DNA"/>
</dbReference>
<dbReference type="PANTHER" id="PTHR30289">
    <property type="entry name" value="UNCHARACTERIZED PROTEIN YBCL-RELATED"/>
    <property type="match status" value="1"/>
</dbReference>
<proteinExistence type="predicted"/>
<dbReference type="Proteomes" id="UP001595476">
    <property type="component" value="Unassembled WGS sequence"/>
</dbReference>
<organism evidence="2 3">
    <name type="scientific">Litoribrevibacter euphylliae</name>
    <dbReference type="NCBI Taxonomy" id="1834034"/>
    <lineage>
        <taxon>Bacteria</taxon>
        <taxon>Pseudomonadati</taxon>
        <taxon>Pseudomonadota</taxon>
        <taxon>Gammaproteobacteria</taxon>
        <taxon>Oceanospirillales</taxon>
        <taxon>Oceanospirillaceae</taxon>
        <taxon>Litoribrevibacter</taxon>
    </lineage>
</organism>
<gene>
    <name evidence="2" type="ORF">ACFOEK_14820</name>
</gene>
<dbReference type="GO" id="GO:0004860">
    <property type="term" value="F:protein kinase inhibitor activity"/>
    <property type="evidence" value="ECO:0007669"/>
    <property type="project" value="UniProtKB-KW"/>
</dbReference>
<dbReference type="NCBIfam" id="TIGR00481">
    <property type="entry name" value="YbhB/YbcL family Raf kinase inhibitor-like protein"/>
    <property type="match status" value="1"/>
</dbReference>
<dbReference type="Pfam" id="PF01161">
    <property type="entry name" value="PBP"/>
    <property type="match status" value="1"/>
</dbReference>
<keyword evidence="3" id="KW-1185">Reference proteome</keyword>
<feature type="chain" id="PRO_5046398337" evidence="1">
    <location>
        <begin position="21"/>
        <end position="184"/>
    </location>
</feature>